<dbReference type="EMBL" id="QPMM01000018">
    <property type="protein sequence ID" value="RFS18838.1"/>
    <property type="molecule type" value="Genomic_DNA"/>
</dbReference>
<comment type="caution">
    <text evidence="2">The sequence shown here is derived from an EMBL/GenBank/DDBJ whole genome shotgun (WGS) entry which is preliminary data.</text>
</comment>
<feature type="transmembrane region" description="Helical" evidence="1">
    <location>
        <begin position="178"/>
        <end position="201"/>
    </location>
</feature>
<evidence type="ECO:0008006" key="4">
    <source>
        <dbReference type="Google" id="ProtNLM"/>
    </source>
</evidence>
<proteinExistence type="predicted"/>
<dbReference type="AlphaFoldDB" id="A0A3E1Y2D2"/>
<keyword evidence="1" id="KW-1133">Transmembrane helix</keyword>
<evidence type="ECO:0000313" key="2">
    <source>
        <dbReference type="EMBL" id="RFS18838.1"/>
    </source>
</evidence>
<evidence type="ECO:0000313" key="3">
    <source>
        <dbReference type="Proteomes" id="UP000260644"/>
    </source>
</evidence>
<feature type="transmembrane region" description="Helical" evidence="1">
    <location>
        <begin position="82"/>
        <end position="101"/>
    </location>
</feature>
<feature type="transmembrane region" description="Helical" evidence="1">
    <location>
        <begin position="149"/>
        <end position="172"/>
    </location>
</feature>
<name>A0A3E1Y2D2_9BACT</name>
<feature type="transmembrane region" description="Helical" evidence="1">
    <location>
        <begin position="107"/>
        <end position="128"/>
    </location>
</feature>
<dbReference type="Proteomes" id="UP000260644">
    <property type="component" value="Unassembled WGS sequence"/>
</dbReference>
<sequence length="209" mass="24045">MGIEAALLIPFTLKFNSLDKAGRSIYYYIVSSIIFAVGADVIEYLSVGGNNMWFFAIMYFVQFLILSYFYHIVIKNKKIKTVIKILPIPVLIVFILDLFHIEGFENYNSLFTTLRSFILLIYAIIYFLQLLNDNELIENAIFINSLPNFWYNAGLFIFLCSSFLFSLSYNYLAAHGPVPPATLCITFIGGILEMILFYIGLLKITKQRK</sequence>
<feature type="transmembrane region" description="Helical" evidence="1">
    <location>
        <begin position="25"/>
        <end position="46"/>
    </location>
</feature>
<reference evidence="2 3" key="1">
    <citation type="submission" date="2018-07" db="EMBL/GenBank/DDBJ databases">
        <title>Chitinophaga K2CV101002-2 sp. nov., isolated from a monsoon evergreen broad-leaved forest soil.</title>
        <authorList>
            <person name="Lv Y."/>
        </authorList>
    </citation>
    <scope>NUCLEOTIDE SEQUENCE [LARGE SCALE GENOMIC DNA]</scope>
    <source>
        <strain evidence="2 3">GDMCC 1.1288</strain>
    </source>
</reference>
<feature type="transmembrane region" description="Helical" evidence="1">
    <location>
        <begin position="52"/>
        <end position="70"/>
    </location>
</feature>
<evidence type="ECO:0000256" key="1">
    <source>
        <dbReference type="SAM" id="Phobius"/>
    </source>
</evidence>
<gene>
    <name evidence="2" type="ORF">DVR12_26005</name>
</gene>
<organism evidence="2 3">
    <name type="scientific">Chitinophaga silvatica</name>
    <dbReference type="NCBI Taxonomy" id="2282649"/>
    <lineage>
        <taxon>Bacteria</taxon>
        <taxon>Pseudomonadati</taxon>
        <taxon>Bacteroidota</taxon>
        <taxon>Chitinophagia</taxon>
        <taxon>Chitinophagales</taxon>
        <taxon>Chitinophagaceae</taxon>
        <taxon>Chitinophaga</taxon>
    </lineage>
</organism>
<keyword evidence="1" id="KW-0812">Transmembrane</keyword>
<accession>A0A3E1Y2D2</accession>
<protein>
    <recommendedName>
        <fullName evidence="4">YhhN-like protein</fullName>
    </recommendedName>
</protein>
<keyword evidence="3" id="KW-1185">Reference proteome</keyword>
<keyword evidence="1" id="KW-0472">Membrane</keyword>